<evidence type="ECO:0000256" key="3">
    <source>
        <dbReference type="ARBA" id="ARBA00022723"/>
    </source>
</evidence>
<evidence type="ECO:0000256" key="7">
    <source>
        <dbReference type="PIRSR" id="PIRSR602401-1"/>
    </source>
</evidence>
<dbReference type="GO" id="GO:0020037">
    <property type="term" value="F:heme binding"/>
    <property type="evidence" value="ECO:0007669"/>
    <property type="project" value="InterPro"/>
</dbReference>
<dbReference type="GO" id="GO:0006805">
    <property type="term" value="P:xenobiotic metabolic process"/>
    <property type="evidence" value="ECO:0007669"/>
    <property type="project" value="TreeGrafter"/>
</dbReference>
<dbReference type="AlphaFoldDB" id="A0A8S4P3W9"/>
<dbReference type="Pfam" id="PF00067">
    <property type="entry name" value="p450"/>
    <property type="match status" value="1"/>
</dbReference>
<evidence type="ECO:0000256" key="6">
    <source>
        <dbReference type="ARBA" id="ARBA00023033"/>
    </source>
</evidence>
<accession>A0A8S4P3W9</accession>
<dbReference type="InterPro" id="IPR017972">
    <property type="entry name" value="Cyt_P450_CS"/>
</dbReference>
<dbReference type="GO" id="GO:0005737">
    <property type="term" value="C:cytoplasm"/>
    <property type="evidence" value="ECO:0007669"/>
    <property type="project" value="TreeGrafter"/>
</dbReference>
<dbReference type="InterPro" id="IPR036396">
    <property type="entry name" value="Cyt_P450_sf"/>
</dbReference>
<keyword evidence="4 8" id="KW-0560">Oxidoreductase</keyword>
<keyword evidence="10" id="KW-1185">Reference proteome</keyword>
<dbReference type="Gene3D" id="1.10.630.10">
    <property type="entry name" value="Cytochrome P450"/>
    <property type="match status" value="1"/>
</dbReference>
<reference evidence="9" key="1">
    <citation type="submission" date="2022-03" db="EMBL/GenBank/DDBJ databases">
        <authorList>
            <person name="Martin C."/>
        </authorList>
    </citation>
    <scope>NUCLEOTIDE SEQUENCE</scope>
</reference>
<evidence type="ECO:0000256" key="1">
    <source>
        <dbReference type="ARBA" id="ARBA00001971"/>
    </source>
</evidence>
<feature type="binding site" description="axial binding residue" evidence="7">
    <location>
        <position position="442"/>
    </location>
    <ligand>
        <name>heme</name>
        <dbReference type="ChEBI" id="CHEBI:30413"/>
    </ligand>
    <ligandPart>
        <name>Fe</name>
        <dbReference type="ChEBI" id="CHEBI:18248"/>
    </ligandPart>
</feature>
<evidence type="ECO:0000313" key="10">
    <source>
        <dbReference type="Proteomes" id="UP000749559"/>
    </source>
</evidence>
<comment type="similarity">
    <text evidence="2 8">Belongs to the cytochrome P450 family.</text>
</comment>
<comment type="cofactor">
    <cofactor evidence="1 7">
        <name>heme</name>
        <dbReference type="ChEBI" id="CHEBI:30413"/>
    </cofactor>
</comment>
<dbReference type="FunFam" id="1.10.630.10:FF:000036">
    <property type="entry name" value="CYtochrome P450 family"/>
    <property type="match status" value="1"/>
</dbReference>
<evidence type="ECO:0000256" key="2">
    <source>
        <dbReference type="ARBA" id="ARBA00010617"/>
    </source>
</evidence>
<evidence type="ECO:0008006" key="11">
    <source>
        <dbReference type="Google" id="ProtNLM"/>
    </source>
</evidence>
<dbReference type="PRINTS" id="PR00385">
    <property type="entry name" value="P450"/>
</dbReference>
<sequence>TMDILTAIIIVVLLFLGWWYVLLKPKSGLPPGLPRLPILGSLPFLNANDLLGSFLELRKKFGDVFTVYMANRPVVYLNSYGSIKEALVQKGENFMHRPYIYMLTEALSDEGKNSFASSSGTEHKTIRHFSQKVLIRQFGFGTKKFQDKIIEELQAMFAEMDKNCGKPYDTIDLLGMSMSNMVNIVLYGKRMEYTDTLFLGVIQNLQKACRDMNAGQMLNIYPWLNQMPWYNQVKENMSLRKQDQKQFLAQMLERHANGDDDVKDSFMQAWLDKINLERNSETPEPVFNEVQMRLVMNDLFSGGAETSKSIIYFLLAYMLHYPQLQARIQDSIRQHIGETEPPTMEHRNKCVLAEATILEVLRCHPPLPLAVPHTNHHDDTINGYYIPANTMVMPNLHAAHHDEKYWENPSEFKPERFIDADGQIDKVKSTHLVVFSMGKRVCPGEALARMELFLTFTALLQRYTFTLPPGEKLPSLKVTLGLTLSIPPYKICATRNKVQE</sequence>
<dbReference type="PANTHER" id="PTHR24300">
    <property type="entry name" value="CYTOCHROME P450 508A4-RELATED"/>
    <property type="match status" value="1"/>
</dbReference>
<keyword evidence="5 7" id="KW-0408">Iron</keyword>
<keyword evidence="7 8" id="KW-0349">Heme</keyword>
<gene>
    <name evidence="9" type="ORF">OFUS_LOCUS13438</name>
</gene>
<evidence type="ECO:0000256" key="4">
    <source>
        <dbReference type="ARBA" id="ARBA00023002"/>
    </source>
</evidence>
<dbReference type="GO" id="GO:0005506">
    <property type="term" value="F:iron ion binding"/>
    <property type="evidence" value="ECO:0007669"/>
    <property type="project" value="InterPro"/>
</dbReference>
<dbReference type="GO" id="GO:0008395">
    <property type="term" value="F:steroid hydroxylase activity"/>
    <property type="evidence" value="ECO:0007669"/>
    <property type="project" value="TreeGrafter"/>
</dbReference>
<dbReference type="PANTHER" id="PTHR24300:SF403">
    <property type="entry name" value="CYTOCHROME P450 306A1"/>
    <property type="match status" value="1"/>
</dbReference>
<protein>
    <recommendedName>
        <fullName evidence="11">Cytochrome P450</fullName>
    </recommendedName>
</protein>
<dbReference type="InterPro" id="IPR050182">
    <property type="entry name" value="Cytochrome_P450_fam2"/>
</dbReference>
<dbReference type="GO" id="GO:0016712">
    <property type="term" value="F:oxidoreductase activity, acting on paired donors, with incorporation or reduction of molecular oxygen, reduced flavin or flavoprotein as one donor, and incorporation of one atom of oxygen"/>
    <property type="evidence" value="ECO:0007669"/>
    <property type="project" value="TreeGrafter"/>
</dbReference>
<dbReference type="Proteomes" id="UP000749559">
    <property type="component" value="Unassembled WGS sequence"/>
</dbReference>
<dbReference type="OrthoDB" id="6136963at2759"/>
<dbReference type="InterPro" id="IPR001128">
    <property type="entry name" value="Cyt_P450"/>
</dbReference>
<name>A0A8S4P3W9_OWEFU</name>
<dbReference type="SUPFAM" id="SSF48264">
    <property type="entry name" value="Cytochrome P450"/>
    <property type="match status" value="1"/>
</dbReference>
<dbReference type="InterPro" id="IPR002401">
    <property type="entry name" value="Cyt_P450_E_grp-I"/>
</dbReference>
<keyword evidence="6 8" id="KW-0503">Monooxygenase</keyword>
<evidence type="ECO:0000313" key="9">
    <source>
        <dbReference type="EMBL" id="CAH1787802.1"/>
    </source>
</evidence>
<feature type="non-terminal residue" evidence="9">
    <location>
        <position position="1"/>
    </location>
</feature>
<proteinExistence type="inferred from homology"/>
<organism evidence="9 10">
    <name type="scientific">Owenia fusiformis</name>
    <name type="common">Polychaete worm</name>
    <dbReference type="NCBI Taxonomy" id="6347"/>
    <lineage>
        <taxon>Eukaryota</taxon>
        <taxon>Metazoa</taxon>
        <taxon>Spiralia</taxon>
        <taxon>Lophotrochozoa</taxon>
        <taxon>Annelida</taxon>
        <taxon>Polychaeta</taxon>
        <taxon>Sedentaria</taxon>
        <taxon>Canalipalpata</taxon>
        <taxon>Sabellida</taxon>
        <taxon>Oweniida</taxon>
        <taxon>Oweniidae</taxon>
        <taxon>Owenia</taxon>
    </lineage>
</organism>
<dbReference type="GO" id="GO:0006082">
    <property type="term" value="P:organic acid metabolic process"/>
    <property type="evidence" value="ECO:0007669"/>
    <property type="project" value="TreeGrafter"/>
</dbReference>
<comment type="caution">
    <text evidence="9">The sequence shown here is derived from an EMBL/GenBank/DDBJ whole genome shotgun (WGS) entry which is preliminary data.</text>
</comment>
<dbReference type="EMBL" id="CAIIXF020000006">
    <property type="protein sequence ID" value="CAH1787802.1"/>
    <property type="molecule type" value="Genomic_DNA"/>
</dbReference>
<evidence type="ECO:0000256" key="8">
    <source>
        <dbReference type="RuleBase" id="RU000461"/>
    </source>
</evidence>
<keyword evidence="3 7" id="KW-0479">Metal-binding</keyword>
<evidence type="ECO:0000256" key="5">
    <source>
        <dbReference type="ARBA" id="ARBA00023004"/>
    </source>
</evidence>
<dbReference type="PRINTS" id="PR00463">
    <property type="entry name" value="EP450I"/>
</dbReference>
<dbReference type="PROSITE" id="PS00086">
    <property type="entry name" value="CYTOCHROME_P450"/>
    <property type="match status" value="1"/>
</dbReference>